<sequence>MATLPFIIYGLVIIIVLITLTAYSIVRNKNLDIQVLKSVADNKRVRVEAFLLIERADLARHYRAGKCDEEFFEFVVDHDNYILKILD</sequence>
<evidence type="ECO:0000313" key="3">
    <source>
        <dbReference type="Proteomes" id="UP000308921"/>
    </source>
</evidence>
<proteinExistence type="predicted"/>
<keyword evidence="1" id="KW-0812">Transmembrane</keyword>
<feature type="transmembrane region" description="Helical" evidence="1">
    <location>
        <begin position="6"/>
        <end position="26"/>
    </location>
</feature>
<protein>
    <submittedName>
        <fullName evidence="2">Uncharacterized protein</fullName>
    </submittedName>
</protein>
<evidence type="ECO:0000256" key="1">
    <source>
        <dbReference type="SAM" id="Phobius"/>
    </source>
</evidence>
<dbReference type="Proteomes" id="UP000308921">
    <property type="component" value="Segment"/>
</dbReference>
<keyword evidence="3" id="KW-1185">Reference proteome</keyword>
<name>A0A4Y5P1S9_9CAUD</name>
<reference evidence="2 3" key="1">
    <citation type="submission" date="2019-04" db="EMBL/GenBank/DDBJ databases">
        <title>Complete genome sequence of Pantoea bacteriophage vB_PagS_AAS21.</title>
        <authorList>
            <person name="Truncaite L."/>
            <person name="Simoliuniene M."/>
            <person name="Zajanckauskaite A."/>
            <person name="Meskys R."/>
            <person name="Simoliunas E."/>
        </authorList>
    </citation>
    <scope>NUCLEOTIDE SEQUENCE [LARGE SCALE GENOMIC DNA]</scope>
</reference>
<gene>
    <name evidence="2" type="ORF">AAS21_gp178</name>
</gene>
<keyword evidence="1" id="KW-0472">Membrane</keyword>
<dbReference type="EMBL" id="MK770119">
    <property type="protein sequence ID" value="QCW23916.1"/>
    <property type="molecule type" value="Genomic_DNA"/>
</dbReference>
<organism evidence="2 3">
    <name type="scientific">Pantoea phage vB_PagS_AAS21</name>
    <dbReference type="NCBI Taxonomy" id="2575261"/>
    <lineage>
        <taxon>Viruses</taxon>
        <taxon>Duplodnaviria</taxon>
        <taxon>Heunggongvirae</taxon>
        <taxon>Uroviricota</taxon>
        <taxon>Caudoviricetes</taxon>
        <taxon>Demerecviridae</taxon>
        <taxon>Keyvirus</taxon>
        <taxon>Keyvirus AAS21</taxon>
    </lineage>
</organism>
<evidence type="ECO:0000313" key="2">
    <source>
        <dbReference type="EMBL" id="QCW23916.1"/>
    </source>
</evidence>
<keyword evidence="1" id="KW-1133">Transmembrane helix</keyword>
<accession>A0A4Y5P1S9</accession>